<comment type="caution">
    <text evidence="1">The sequence shown here is derived from an EMBL/GenBank/DDBJ whole genome shotgun (WGS) entry which is preliminary data.</text>
</comment>
<evidence type="ECO:0000313" key="2">
    <source>
        <dbReference type="Proteomes" id="UP000243217"/>
    </source>
</evidence>
<gene>
    <name evidence="1" type="ORF">THRCLA_11840</name>
</gene>
<evidence type="ECO:0000313" key="1">
    <source>
        <dbReference type="EMBL" id="OQR81308.1"/>
    </source>
</evidence>
<name>A0A1V9Y6K1_9STRA</name>
<organism evidence="1 2">
    <name type="scientific">Thraustotheca clavata</name>
    <dbReference type="NCBI Taxonomy" id="74557"/>
    <lineage>
        <taxon>Eukaryota</taxon>
        <taxon>Sar</taxon>
        <taxon>Stramenopiles</taxon>
        <taxon>Oomycota</taxon>
        <taxon>Saprolegniomycetes</taxon>
        <taxon>Saprolegniales</taxon>
        <taxon>Achlyaceae</taxon>
        <taxon>Thraustotheca</taxon>
    </lineage>
</organism>
<sequence>MTEEVPIVPPETPYKRLLVESDRNMIDTLLKKMQRLDDTYHIWVRDATDSQSQPTKAREPFAMRLRSAMPIAEIRDQIQERYEKAGHFNPLIDPPLRLLYGGKEMIDGKRLIDYLPHRIPPQCQKLSWAKPYSGVIWVSPLEVRAQFAKKFGQYVPFTPPTA</sequence>
<reference evidence="1 2" key="1">
    <citation type="journal article" date="2014" name="Genome Biol. Evol.">
        <title>The secreted proteins of Achlya hypogyna and Thraustotheca clavata identify the ancestral oomycete secretome and reveal gene acquisitions by horizontal gene transfer.</title>
        <authorList>
            <person name="Misner I."/>
            <person name="Blouin N."/>
            <person name="Leonard G."/>
            <person name="Richards T.A."/>
            <person name="Lane C.E."/>
        </authorList>
    </citation>
    <scope>NUCLEOTIDE SEQUENCE [LARGE SCALE GENOMIC DNA]</scope>
    <source>
        <strain evidence="1 2">ATCC 34112</strain>
    </source>
</reference>
<keyword evidence="2" id="KW-1185">Reference proteome</keyword>
<dbReference type="Proteomes" id="UP000243217">
    <property type="component" value="Unassembled WGS sequence"/>
</dbReference>
<dbReference type="CDD" id="cd17039">
    <property type="entry name" value="Ubl_ubiquitin_like"/>
    <property type="match status" value="1"/>
</dbReference>
<dbReference type="AlphaFoldDB" id="A0A1V9Y6K1"/>
<evidence type="ECO:0008006" key="3">
    <source>
        <dbReference type="Google" id="ProtNLM"/>
    </source>
</evidence>
<accession>A0A1V9Y6K1</accession>
<dbReference type="OrthoDB" id="61372at2759"/>
<proteinExistence type="predicted"/>
<dbReference type="EMBL" id="JNBS01005040">
    <property type="protein sequence ID" value="OQR81308.1"/>
    <property type="molecule type" value="Genomic_DNA"/>
</dbReference>
<protein>
    <recommendedName>
        <fullName evidence="3">Ubiquitin-like domain-containing protein</fullName>
    </recommendedName>
</protein>